<dbReference type="RefSeq" id="WP_014244077.1">
    <property type="nucleotide sequence ID" value="NC_016620.1"/>
</dbReference>
<dbReference type="InterPro" id="IPR036188">
    <property type="entry name" value="FAD/NAD-bd_sf"/>
</dbReference>
<accession>E1X066</accession>
<keyword evidence="4" id="KW-1185">Reference proteome</keyword>
<keyword evidence="3" id="KW-0413">Isomerase</keyword>
<evidence type="ECO:0000313" key="4">
    <source>
        <dbReference type="Proteomes" id="UP000008963"/>
    </source>
</evidence>
<dbReference type="eggNOG" id="COG1233">
    <property type="taxonomic scope" value="Bacteria"/>
</dbReference>
<dbReference type="OrthoDB" id="9794630at2"/>
<dbReference type="PANTHER" id="PTHR43734:SF3">
    <property type="entry name" value="B-CAROTENE KETOLASE"/>
    <property type="match status" value="1"/>
</dbReference>
<dbReference type="PRINTS" id="PR00411">
    <property type="entry name" value="PNDRDTASEI"/>
</dbReference>
<dbReference type="PATRIC" id="fig|862908.3.peg.1362"/>
<protein>
    <submittedName>
        <fullName evidence="3">Isomerase</fullName>
    </submittedName>
</protein>
<dbReference type="KEGG" id="bmx:BMS_1430"/>
<proteinExistence type="inferred from homology"/>
<dbReference type="HOGENOM" id="CLU_567249_0_0_7"/>
<evidence type="ECO:0000256" key="1">
    <source>
        <dbReference type="ARBA" id="ARBA00006046"/>
    </source>
</evidence>
<dbReference type="AlphaFoldDB" id="E1X066"/>
<feature type="domain" description="Amine oxidase" evidence="2">
    <location>
        <begin position="22"/>
        <end position="371"/>
    </location>
</feature>
<gene>
    <name evidence="3" type="ordered locus">BMS_1430</name>
</gene>
<dbReference type="GO" id="GO:0016491">
    <property type="term" value="F:oxidoreductase activity"/>
    <property type="evidence" value="ECO:0007669"/>
    <property type="project" value="InterPro"/>
</dbReference>
<reference evidence="4" key="1">
    <citation type="journal article" date="2013" name="ISME J.">
        <title>A small predatory core genome in the divergent marine Bacteriovorax marinus SJ and the terrestrial Bdellovibrio bacteriovorus.</title>
        <authorList>
            <person name="Crossman L.C."/>
            <person name="Chen H."/>
            <person name="Cerdeno-Tarraga A.M."/>
            <person name="Brooks K."/>
            <person name="Quail M.A."/>
            <person name="Pineiro S.A."/>
            <person name="Hobley L."/>
            <person name="Sockett R.E."/>
            <person name="Bentley S.D."/>
            <person name="Parkhill J."/>
            <person name="Williams H.N."/>
            <person name="Stine O.C."/>
        </authorList>
    </citation>
    <scope>NUCLEOTIDE SEQUENCE [LARGE SCALE GENOMIC DNA]</scope>
    <source>
        <strain evidence="4">ATCC BAA-682 / DSM 15412 / SJ</strain>
    </source>
</reference>
<name>E1X066_HALMS</name>
<evidence type="ECO:0000313" key="3">
    <source>
        <dbReference type="EMBL" id="CBW26293.1"/>
    </source>
</evidence>
<dbReference type="InterPro" id="IPR002937">
    <property type="entry name" value="Amino_oxidase"/>
</dbReference>
<dbReference type="Pfam" id="PF01593">
    <property type="entry name" value="Amino_oxidase"/>
    <property type="match status" value="1"/>
</dbReference>
<organism evidence="3 4">
    <name type="scientific">Halobacteriovorax marinus (strain ATCC BAA-682 / DSM 15412 / SJ)</name>
    <name type="common">Bacteriovorax marinus</name>
    <dbReference type="NCBI Taxonomy" id="862908"/>
    <lineage>
        <taxon>Bacteria</taxon>
        <taxon>Pseudomonadati</taxon>
        <taxon>Bdellovibrionota</taxon>
        <taxon>Bacteriovoracia</taxon>
        <taxon>Bacteriovoracales</taxon>
        <taxon>Halobacteriovoraceae</taxon>
        <taxon>Halobacteriovorax</taxon>
    </lineage>
</organism>
<dbReference type="PANTHER" id="PTHR43734">
    <property type="entry name" value="PHYTOENE DESATURASE"/>
    <property type="match status" value="1"/>
</dbReference>
<dbReference type="EMBL" id="FQ312005">
    <property type="protein sequence ID" value="CBW26293.1"/>
    <property type="molecule type" value="Genomic_DNA"/>
</dbReference>
<sequence>MLLKKKDKITKDYDVIVIGSGLAGMTAANKLAQNGRSVLLLESHNKLGGFATWFKRQSGDHIFDVSLHGFPVGMIKTCKKYWSREIANQIVQVKSVKFSNPQFDIETDFTKEHYIEVLTTKFNLERDNVISFFDHLAAMNFYDDSGMTNGELFEKFFPKRNDVHRFLMEPIVYANGSTLEDPAITYGIVFSNFMSKGVYIFKGGTDKLISMMKEELIKNGVDIKLHSKVEEIVVEDKKVQGVMLGGELIKSKSVLSNSNLLSTVFKLAGADNFDPEYIEKAKEVRLNTSSCQVFMGIKKGETIPDIGELVFYSDDQDFNTDLILSPKVGSQTFSVYYPEMREDREGRYAVVSSSNARYEDWSELSKEEYLEKKKFTIERALVTLEKIIPGVRDKIDYIDCSTPLTVEKYTHHRKGASFGTKFEGLPISMEMHKQVDGLFHSGSVGIIMSGWLGAANYGVIQSHEVETYLSK</sequence>
<dbReference type="Proteomes" id="UP000008963">
    <property type="component" value="Chromosome"/>
</dbReference>
<dbReference type="Gene3D" id="3.50.50.60">
    <property type="entry name" value="FAD/NAD(P)-binding domain"/>
    <property type="match status" value="2"/>
</dbReference>
<dbReference type="STRING" id="862908.BMS_1430"/>
<evidence type="ECO:0000259" key="2">
    <source>
        <dbReference type="Pfam" id="PF01593"/>
    </source>
</evidence>
<dbReference type="SUPFAM" id="SSF51905">
    <property type="entry name" value="FAD/NAD(P)-binding domain"/>
    <property type="match status" value="1"/>
</dbReference>
<dbReference type="GO" id="GO:0016853">
    <property type="term" value="F:isomerase activity"/>
    <property type="evidence" value="ECO:0007669"/>
    <property type="project" value="UniProtKB-KW"/>
</dbReference>
<comment type="similarity">
    <text evidence="1">Belongs to the carotenoid/retinoid oxidoreductase family.</text>
</comment>